<dbReference type="PANTHER" id="PTHR34547:SF1">
    <property type="entry name" value="YACP-LIKE NYN DOMAIN PROTEIN"/>
    <property type="match status" value="1"/>
</dbReference>
<dbReference type="EMBL" id="DSMV01000128">
    <property type="protein sequence ID" value="HDW51514.1"/>
    <property type="molecule type" value="Genomic_DNA"/>
</dbReference>
<evidence type="ECO:0000313" key="1">
    <source>
        <dbReference type="EMBL" id="HDW51514.1"/>
    </source>
</evidence>
<dbReference type="InterPro" id="IPR010298">
    <property type="entry name" value="YacP-like"/>
</dbReference>
<accession>A0A7C1J849</accession>
<name>A0A7C1J849_9THEO</name>
<gene>
    <name evidence="1" type="ORF">ENQ35_02045</name>
</gene>
<proteinExistence type="predicted"/>
<comment type="caution">
    <text evidence="1">The sequence shown here is derived from an EMBL/GenBank/DDBJ whole genome shotgun (WGS) entry which is preliminary data.</text>
</comment>
<dbReference type="Pfam" id="PF05991">
    <property type="entry name" value="NYN_YacP"/>
    <property type="match status" value="1"/>
</dbReference>
<sequence length="171" mass="19684">MREVIIVDGYNLIFTQGLEKKVADLAHARERLVNLLSQYAALTGTEIILVFDAYRVKSTRQHTVQQNGITVVFTSEGETADTVIERLAAHLINHYTVSVVTADWPEQRIVIGYGALRIPPRIFYQQVTETIKRQQESLSTASRPRESYLEEKLNEKIRSLLENWRRGKDRD</sequence>
<protein>
    <submittedName>
        <fullName evidence="1">NYN domain-containing protein</fullName>
    </submittedName>
</protein>
<dbReference type="AlphaFoldDB" id="A0A7C1J849"/>
<dbReference type="PANTHER" id="PTHR34547">
    <property type="entry name" value="YACP-LIKE NYN DOMAIN PROTEIN"/>
    <property type="match status" value="1"/>
</dbReference>
<reference evidence="1" key="1">
    <citation type="journal article" date="2020" name="mSystems">
        <title>Genome- and Community-Level Interaction Insights into Carbon Utilization and Element Cycling Functions of Hydrothermarchaeota in Hydrothermal Sediment.</title>
        <authorList>
            <person name="Zhou Z."/>
            <person name="Liu Y."/>
            <person name="Xu W."/>
            <person name="Pan J."/>
            <person name="Luo Z.H."/>
            <person name="Li M."/>
        </authorList>
    </citation>
    <scope>NUCLEOTIDE SEQUENCE [LARGE SCALE GENOMIC DNA]</scope>
    <source>
        <strain evidence="1">SpSt-301</strain>
    </source>
</reference>
<organism evidence="1">
    <name type="scientific">Ammonifex degensii</name>
    <dbReference type="NCBI Taxonomy" id="42838"/>
    <lineage>
        <taxon>Bacteria</taxon>
        <taxon>Bacillati</taxon>
        <taxon>Bacillota</taxon>
        <taxon>Clostridia</taxon>
        <taxon>Thermoanaerobacterales</taxon>
        <taxon>Thermoanaerobacteraceae</taxon>
        <taxon>Ammonifex</taxon>
    </lineage>
</organism>
<dbReference type="CDD" id="cd10912">
    <property type="entry name" value="PIN_YacP-like"/>
    <property type="match status" value="1"/>
</dbReference>